<evidence type="ECO:0000313" key="2">
    <source>
        <dbReference type="Proteomes" id="UP000535501"/>
    </source>
</evidence>
<dbReference type="PANTHER" id="PTHR36513">
    <property type="entry name" value="ABC TRANSMEMBRANE TYPE-1 DOMAIN-CONTAINING PROTEIN"/>
    <property type="match status" value="1"/>
</dbReference>
<dbReference type="AlphaFoldDB" id="A0A7W9Z329"/>
<dbReference type="InterPro" id="IPR010297">
    <property type="entry name" value="DUF900_hydrolase"/>
</dbReference>
<dbReference type="InterPro" id="IPR014586">
    <property type="entry name" value="UCP033909"/>
</dbReference>
<dbReference type="PANTHER" id="PTHR36513:SF1">
    <property type="entry name" value="TRANSMEMBRANE PROTEIN"/>
    <property type="match status" value="1"/>
</dbReference>
<accession>A0A7W9Z329</accession>
<organism evidence="1 2">
    <name type="scientific">Pseudorhizobium flavum</name>
    <dbReference type="NCBI Taxonomy" id="1335061"/>
    <lineage>
        <taxon>Bacteria</taxon>
        <taxon>Pseudomonadati</taxon>
        <taxon>Pseudomonadota</taxon>
        <taxon>Alphaproteobacteria</taxon>
        <taxon>Hyphomicrobiales</taxon>
        <taxon>Rhizobiaceae</taxon>
        <taxon>Rhizobium/Agrobacterium group</taxon>
        <taxon>Pseudorhizobium</taxon>
    </lineage>
</organism>
<proteinExistence type="predicted"/>
<dbReference type="Proteomes" id="UP000535501">
    <property type="component" value="Unassembled WGS sequence"/>
</dbReference>
<reference evidence="1 2" key="1">
    <citation type="submission" date="2020-08" db="EMBL/GenBank/DDBJ databases">
        <title>Genomic Encyclopedia of Type Strains, Phase IV (KMG-IV): sequencing the most valuable type-strain genomes for metagenomic binning, comparative biology and taxonomic classification.</title>
        <authorList>
            <person name="Goeker M."/>
        </authorList>
    </citation>
    <scope>NUCLEOTIDE SEQUENCE [LARGE SCALE GENOMIC DNA]</scope>
    <source>
        <strain evidence="1 2">DSM 102134</strain>
    </source>
</reference>
<name>A0A7W9Z329_9HYPH</name>
<comment type="caution">
    <text evidence="1">The sequence shown here is derived from an EMBL/GenBank/DDBJ whole genome shotgun (WGS) entry which is preliminary data.</text>
</comment>
<dbReference type="Gene3D" id="3.40.50.1820">
    <property type="entry name" value="alpha/beta hydrolase"/>
    <property type="match status" value="1"/>
</dbReference>
<dbReference type="PIRSF" id="PIRSF033909">
    <property type="entry name" value="UCP033909"/>
    <property type="match status" value="1"/>
</dbReference>
<dbReference type="EMBL" id="JACHEJ010000024">
    <property type="protein sequence ID" value="MBB6182266.1"/>
    <property type="molecule type" value="Genomic_DNA"/>
</dbReference>
<dbReference type="RefSeq" id="WP_235864383.1">
    <property type="nucleotide sequence ID" value="NZ_JACHEJ010000024.1"/>
</dbReference>
<dbReference type="Pfam" id="PF05990">
    <property type="entry name" value="DUF900"/>
    <property type="match status" value="1"/>
</dbReference>
<dbReference type="SUPFAM" id="SSF53474">
    <property type="entry name" value="alpha/beta-Hydrolases"/>
    <property type="match status" value="1"/>
</dbReference>
<gene>
    <name evidence="1" type="ORF">HNQ75_004255</name>
</gene>
<keyword evidence="2" id="KW-1185">Reference proteome</keyword>
<protein>
    <submittedName>
        <fullName evidence="1">Esterase/lipase superfamily enzyme</fullName>
    </submittedName>
</protein>
<dbReference type="InterPro" id="IPR029058">
    <property type="entry name" value="AB_hydrolase_fold"/>
</dbReference>
<evidence type="ECO:0000313" key="1">
    <source>
        <dbReference type="EMBL" id="MBB6182266.1"/>
    </source>
</evidence>
<sequence>MSIYVATTRSPDLKGLGYSDGKAPQTRFLEYTISIPPEHKTGNIEYPGPKPDVRSSFVVVGKRELQRQSFLAQVAAHGRKEAGVFVHGFNYSFQESLFRLAQMSADAQFNGAPVLFSWPSSATVTGYLADKEAATYSRDALSLLLRDLATQRFSNVIVFGHSMGGWLTMEALRQLRLTDQGKVLDRLTVMLAAPDIDVDVFRKNVETIGRLRTPMAVLVSSDDRALQISGLLSGDRRVGSLDVKDPKIAEAAREYNITIVDISELPSSGPMNHSRFPNLAASYRQLGVNGQPSGFRRAGAFVFRAVGTTVSSPFDVLSNVIAGK</sequence>